<dbReference type="PANTHER" id="PTHR43312">
    <property type="entry name" value="D-THREO-ALDOSE 1-DEHYDROGENASE"/>
    <property type="match status" value="1"/>
</dbReference>
<sequence>MAEHVLSRRGFLRSTAVGICAGSLVSQALAASGGGGVPTRPFGNTGVNVSILGLGGHHAGRGRDADASVRLIRKAIDMGVTFLDNAWEYHDGRAEEYMGRALQDGYRARAFLMTKHHGRDKQTAMQHLEDSLKRLRTDVIDLWQFHEIVYDKDPEMVFAPGGGIEAADLAKKQGKVRFIGFTGHRDPMLHLKMLAYGYPWDAVQMPMNVFDPHYKSFQQHVLPVLVRRGIGVIAMKTMASGHVLRANVTTPAEALDYIWSQPVSTIVSGMESEALIEANVASARAFKPMSAVAQAELLEKTKQAALTGAFEPFKTAPNFDGAVGRRLHGLL</sequence>
<dbReference type="Gene3D" id="3.20.20.100">
    <property type="entry name" value="NADP-dependent oxidoreductase domain"/>
    <property type="match status" value="1"/>
</dbReference>
<comment type="caution">
    <text evidence="3">The sequence shown here is derived from an EMBL/GenBank/DDBJ whole genome shotgun (WGS) entry which is preliminary data.</text>
</comment>
<dbReference type="CDD" id="cd19100">
    <property type="entry name" value="AKR_unchar"/>
    <property type="match status" value="1"/>
</dbReference>
<organism evidence="3 4">
    <name type="scientific">Anaerobaca lacustris</name>
    <dbReference type="NCBI Taxonomy" id="3044600"/>
    <lineage>
        <taxon>Bacteria</taxon>
        <taxon>Pseudomonadati</taxon>
        <taxon>Planctomycetota</taxon>
        <taxon>Phycisphaerae</taxon>
        <taxon>Sedimentisphaerales</taxon>
        <taxon>Anaerobacaceae</taxon>
        <taxon>Anaerobaca</taxon>
    </lineage>
</organism>
<dbReference type="EC" id="1.1.1.-" evidence="3"/>
<evidence type="ECO:0000259" key="2">
    <source>
        <dbReference type="Pfam" id="PF00248"/>
    </source>
</evidence>
<dbReference type="EMBL" id="JASCXX010000003">
    <property type="protein sequence ID" value="MDI6448028.1"/>
    <property type="molecule type" value="Genomic_DNA"/>
</dbReference>
<feature type="signal peptide" evidence="1">
    <location>
        <begin position="1"/>
        <end position="30"/>
    </location>
</feature>
<accession>A0AAW6TQU6</accession>
<feature type="domain" description="NADP-dependent oxidoreductase" evidence="2">
    <location>
        <begin position="52"/>
        <end position="249"/>
    </location>
</feature>
<dbReference type="InterPro" id="IPR006311">
    <property type="entry name" value="TAT_signal"/>
</dbReference>
<dbReference type="GO" id="GO:0016491">
    <property type="term" value="F:oxidoreductase activity"/>
    <property type="evidence" value="ECO:0007669"/>
    <property type="project" value="UniProtKB-KW"/>
</dbReference>
<keyword evidence="3" id="KW-0560">Oxidoreductase</keyword>
<dbReference type="InterPro" id="IPR053135">
    <property type="entry name" value="AKR2_Oxidoreductase"/>
</dbReference>
<keyword evidence="1" id="KW-0732">Signal</keyword>
<keyword evidence="4" id="KW-1185">Reference proteome</keyword>
<name>A0AAW6TQU6_9BACT</name>
<dbReference type="AlphaFoldDB" id="A0AAW6TQU6"/>
<evidence type="ECO:0000313" key="3">
    <source>
        <dbReference type="EMBL" id="MDI6448028.1"/>
    </source>
</evidence>
<feature type="chain" id="PRO_5043330769" evidence="1">
    <location>
        <begin position="31"/>
        <end position="331"/>
    </location>
</feature>
<dbReference type="PROSITE" id="PS51318">
    <property type="entry name" value="TAT"/>
    <property type="match status" value="1"/>
</dbReference>
<evidence type="ECO:0000256" key="1">
    <source>
        <dbReference type="SAM" id="SignalP"/>
    </source>
</evidence>
<dbReference type="InterPro" id="IPR036812">
    <property type="entry name" value="NAD(P)_OxRdtase_dom_sf"/>
</dbReference>
<evidence type="ECO:0000313" key="4">
    <source>
        <dbReference type="Proteomes" id="UP001431776"/>
    </source>
</evidence>
<gene>
    <name evidence="3" type="ORF">QJ522_03135</name>
</gene>
<protein>
    <submittedName>
        <fullName evidence="3">Aldo/keto reductase</fullName>
        <ecNumber evidence="3">1.1.1.-</ecNumber>
    </submittedName>
</protein>
<dbReference type="Pfam" id="PF00248">
    <property type="entry name" value="Aldo_ket_red"/>
    <property type="match status" value="1"/>
</dbReference>
<proteinExistence type="predicted"/>
<dbReference type="PANTHER" id="PTHR43312:SF1">
    <property type="entry name" value="NADP-DEPENDENT OXIDOREDUCTASE DOMAIN-CONTAINING PROTEIN"/>
    <property type="match status" value="1"/>
</dbReference>
<dbReference type="RefSeq" id="WP_349243438.1">
    <property type="nucleotide sequence ID" value="NZ_JASCXX010000003.1"/>
</dbReference>
<reference evidence="3" key="1">
    <citation type="submission" date="2023-05" db="EMBL/GenBank/DDBJ databases">
        <title>Anaerotaeda fermentans gen. nov., sp. nov., a novel anaerobic planctomycete of the new family within the order Sedimentisphaerales isolated from Taman Peninsula, Russia.</title>
        <authorList>
            <person name="Khomyakova M.A."/>
            <person name="Merkel A.Y."/>
            <person name="Slobodkin A.I."/>
        </authorList>
    </citation>
    <scope>NUCLEOTIDE SEQUENCE</scope>
    <source>
        <strain evidence="3">M17dextr</strain>
    </source>
</reference>
<dbReference type="SUPFAM" id="SSF51430">
    <property type="entry name" value="NAD(P)-linked oxidoreductase"/>
    <property type="match status" value="1"/>
</dbReference>
<dbReference type="Proteomes" id="UP001431776">
    <property type="component" value="Unassembled WGS sequence"/>
</dbReference>
<dbReference type="InterPro" id="IPR023210">
    <property type="entry name" value="NADP_OxRdtase_dom"/>
</dbReference>